<dbReference type="Proteomes" id="UP000282087">
    <property type="component" value="Unassembled WGS sequence"/>
</dbReference>
<dbReference type="VEuPathDB" id="FungiDB:DD237_001859"/>
<proteinExistence type="predicted"/>
<protein>
    <submittedName>
        <fullName evidence="1">Uncharacterized protein</fullName>
    </submittedName>
</protein>
<evidence type="ECO:0000313" key="1">
    <source>
        <dbReference type="EMBL" id="RMX66186.1"/>
    </source>
</evidence>
<comment type="caution">
    <text evidence="1">The sequence shown here is derived from an EMBL/GenBank/DDBJ whole genome shotgun (WGS) entry which is preliminary data.</text>
</comment>
<dbReference type="EMBL" id="QLLG01000212">
    <property type="protein sequence ID" value="RMX66186.1"/>
    <property type="molecule type" value="Genomic_DNA"/>
</dbReference>
<name>A0A3M6VL18_9STRA</name>
<evidence type="ECO:0000313" key="4">
    <source>
        <dbReference type="Proteomes" id="UP000286097"/>
    </source>
</evidence>
<dbReference type="EMBL" id="QKXF01000100">
    <property type="protein sequence ID" value="RQM17208.1"/>
    <property type="molecule type" value="Genomic_DNA"/>
</dbReference>
<sequence>MQIDLMLTASVKGINKTISGSSSLLAKKRERSRRSWNDLNGFAAANGSNALSTRNLLVSMNG</sequence>
<reference evidence="3 4" key="1">
    <citation type="submission" date="2018-06" db="EMBL/GenBank/DDBJ databases">
        <title>Comparative genomics of downy mildews reveals potential adaptations to biotrophy.</title>
        <authorList>
            <person name="Fletcher K."/>
            <person name="Klosterman S.J."/>
            <person name="Derevnina L."/>
            <person name="Martin F."/>
            <person name="Koike S."/>
            <person name="Reyes Chin-Wo S."/>
            <person name="Mou B."/>
            <person name="Michelmore R."/>
        </authorList>
    </citation>
    <scope>NUCLEOTIDE SEQUENCE [LARGE SCALE GENOMIC DNA]</scope>
    <source>
        <strain evidence="2 4">R13</strain>
        <strain evidence="1 3">R14</strain>
    </source>
</reference>
<gene>
    <name evidence="2" type="ORF">DD237_001859</name>
    <name evidence="1" type="ORF">DD238_001226</name>
</gene>
<organism evidence="1 3">
    <name type="scientific">Peronospora effusa</name>
    <dbReference type="NCBI Taxonomy" id="542832"/>
    <lineage>
        <taxon>Eukaryota</taxon>
        <taxon>Sar</taxon>
        <taxon>Stramenopiles</taxon>
        <taxon>Oomycota</taxon>
        <taxon>Peronosporomycetes</taxon>
        <taxon>Peronosporales</taxon>
        <taxon>Peronosporaceae</taxon>
        <taxon>Peronospora</taxon>
    </lineage>
</organism>
<evidence type="ECO:0000313" key="2">
    <source>
        <dbReference type="EMBL" id="RQM17208.1"/>
    </source>
</evidence>
<accession>A0A3M6VL18</accession>
<dbReference type="AlphaFoldDB" id="A0A3M6VL18"/>
<keyword evidence="3" id="KW-1185">Reference proteome</keyword>
<dbReference type="Proteomes" id="UP000286097">
    <property type="component" value="Unassembled WGS sequence"/>
</dbReference>
<evidence type="ECO:0000313" key="3">
    <source>
        <dbReference type="Proteomes" id="UP000282087"/>
    </source>
</evidence>